<reference evidence="3" key="2">
    <citation type="submission" date="2024-02" db="EMBL/GenBank/DDBJ databases">
        <title>Comparative genomics of Cryptococcus and Kwoniella reveals pathogenesis evolution and contrasting modes of karyotype evolution via chromosome fusion or intercentromeric recombination.</title>
        <authorList>
            <person name="Coelho M.A."/>
            <person name="David-Palma M."/>
            <person name="Shea T."/>
            <person name="Bowers K."/>
            <person name="McGinley-Smith S."/>
            <person name="Mohammad A.W."/>
            <person name="Gnirke A."/>
            <person name="Yurkov A.M."/>
            <person name="Nowrousian M."/>
            <person name="Sun S."/>
            <person name="Cuomo C.A."/>
            <person name="Heitman J."/>
        </authorList>
    </citation>
    <scope>NUCLEOTIDE SEQUENCE</scope>
    <source>
        <strain evidence="3">CBS 10118</strain>
    </source>
</reference>
<dbReference type="GeneID" id="30209106"/>
<dbReference type="GO" id="GO:0005524">
    <property type="term" value="F:ATP binding"/>
    <property type="evidence" value="ECO:0007669"/>
    <property type="project" value="UniProtKB-UniRule"/>
</dbReference>
<dbReference type="AlphaFoldDB" id="A0AAJ8KA75"/>
<dbReference type="EMBL" id="CP144544">
    <property type="protein sequence ID" value="WVW83567.1"/>
    <property type="molecule type" value="Genomic_DNA"/>
</dbReference>
<reference evidence="3" key="1">
    <citation type="submission" date="2013-07" db="EMBL/GenBank/DDBJ databases">
        <authorList>
            <consortium name="The Broad Institute Genome Sequencing Platform"/>
            <person name="Cuomo C."/>
            <person name="Litvintseva A."/>
            <person name="Chen Y."/>
            <person name="Heitman J."/>
            <person name="Sun S."/>
            <person name="Springer D."/>
            <person name="Dromer F."/>
            <person name="Young S.K."/>
            <person name="Zeng Q."/>
            <person name="Gargeya S."/>
            <person name="Fitzgerald M."/>
            <person name="Abouelleil A."/>
            <person name="Alvarado L."/>
            <person name="Berlin A.M."/>
            <person name="Chapman S.B."/>
            <person name="Dewar J."/>
            <person name="Goldberg J."/>
            <person name="Griggs A."/>
            <person name="Gujja S."/>
            <person name="Hansen M."/>
            <person name="Howarth C."/>
            <person name="Imamovic A."/>
            <person name="Larimer J."/>
            <person name="McCowan C."/>
            <person name="Murphy C."/>
            <person name="Pearson M."/>
            <person name="Priest M."/>
            <person name="Roberts A."/>
            <person name="Saif S."/>
            <person name="Shea T."/>
            <person name="Sykes S."/>
            <person name="Wortman J."/>
            <person name="Nusbaum C."/>
            <person name="Birren B."/>
        </authorList>
    </citation>
    <scope>NUCLEOTIDE SEQUENCE</scope>
    <source>
        <strain evidence="3">CBS 10118</strain>
    </source>
</reference>
<dbReference type="GO" id="GO:0046872">
    <property type="term" value="F:metal ion binding"/>
    <property type="evidence" value="ECO:0007669"/>
    <property type="project" value="InterPro"/>
</dbReference>
<sequence length="503" mass="57006">MGRQAPTGLQNFFSSVILPCLSVLLLPVTAAAVLVCMAYDKLLIGKYDTRIGDKVNSEKGCVVISGGRMSKGLTLARAFKRAGWKVIGVEEEGWGEYCPMRYSAAIDRFHILPSAARSYDRYSKKLLSIVQLHSATLFIPVSGAGSSVEDARAADEMFVATEGRCRTFIQDPETMEDLHDKDKFMHLVERLGMRIPSGEMVNSVEEALSFLREDDQFLEPKYIFKCMGLDENRGDMTLYPLKGDDKELTRTRQSLESLNLKITKDCPYVFQEFIPGQEWCTHASVITGKITSFVTCPSNDMLMTYENATSDEIGQRAERWTKILLEKLQKDPTPTGKQRNLTGHFSFDFIVSTKNGEMYPIECNARVHTAVIMLPLSRIADCYEETNTVNTTILRPDVNTAPRSWIYNDLIMRYLPLIVSSADTLAKIHPSLPACAIDARKKHTLKPSEAPLVWREDPTLVADDWIPFVVLWHVYWPYLLLSRWWNGKKWTRLNVSTGRIFEA</sequence>
<name>A0AAJ8KA75_9TREE</name>
<dbReference type="SUPFAM" id="SSF56059">
    <property type="entry name" value="Glutathione synthetase ATP-binding domain-like"/>
    <property type="match status" value="1"/>
</dbReference>
<gene>
    <name evidence="3" type="ORF">I302_105588</name>
</gene>
<feature type="domain" description="ATP-grasp" evidence="2">
    <location>
        <begin position="185"/>
        <end position="394"/>
    </location>
</feature>
<proteinExistence type="predicted"/>
<protein>
    <recommendedName>
        <fullName evidence="2">ATP-grasp domain-containing protein</fullName>
    </recommendedName>
</protein>
<dbReference type="RefSeq" id="XP_019045967.2">
    <property type="nucleotide sequence ID" value="XM_019191337.2"/>
</dbReference>
<organism evidence="3 4">
    <name type="scientific">Kwoniella bestiolae CBS 10118</name>
    <dbReference type="NCBI Taxonomy" id="1296100"/>
    <lineage>
        <taxon>Eukaryota</taxon>
        <taxon>Fungi</taxon>
        <taxon>Dikarya</taxon>
        <taxon>Basidiomycota</taxon>
        <taxon>Agaricomycotina</taxon>
        <taxon>Tremellomycetes</taxon>
        <taxon>Tremellales</taxon>
        <taxon>Cryptococcaceae</taxon>
        <taxon>Kwoniella</taxon>
    </lineage>
</organism>
<dbReference type="KEGG" id="kbi:30209106"/>
<dbReference type="Gene3D" id="3.30.470.20">
    <property type="entry name" value="ATP-grasp fold, B domain"/>
    <property type="match status" value="1"/>
</dbReference>
<keyword evidence="4" id="KW-1185">Reference proteome</keyword>
<evidence type="ECO:0000259" key="2">
    <source>
        <dbReference type="PROSITE" id="PS50975"/>
    </source>
</evidence>
<dbReference type="Proteomes" id="UP000092730">
    <property type="component" value="Chromosome 4"/>
</dbReference>
<accession>A0AAJ8KA75</accession>
<evidence type="ECO:0000256" key="1">
    <source>
        <dbReference type="PROSITE-ProRule" id="PRU00409"/>
    </source>
</evidence>
<evidence type="ECO:0000313" key="4">
    <source>
        <dbReference type="Proteomes" id="UP000092730"/>
    </source>
</evidence>
<dbReference type="PROSITE" id="PS50975">
    <property type="entry name" value="ATP_GRASP"/>
    <property type="match status" value="1"/>
</dbReference>
<dbReference type="InterPro" id="IPR011761">
    <property type="entry name" value="ATP-grasp"/>
</dbReference>
<evidence type="ECO:0000313" key="3">
    <source>
        <dbReference type="EMBL" id="WVW83567.1"/>
    </source>
</evidence>
<keyword evidence="1" id="KW-0067">ATP-binding</keyword>
<keyword evidence="1" id="KW-0547">Nucleotide-binding</keyword>